<keyword evidence="3" id="KW-0285">Flavoprotein</keyword>
<dbReference type="InterPro" id="IPR036250">
    <property type="entry name" value="AcylCo_DH-like_C"/>
</dbReference>
<dbReference type="AlphaFoldDB" id="A0A1H8W6C8"/>
<evidence type="ECO:0000256" key="5">
    <source>
        <dbReference type="ARBA" id="ARBA00023002"/>
    </source>
</evidence>
<organism evidence="8 9">
    <name type="scientific">Trujillonella endophytica</name>
    <dbReference type="NCBI Taxonomy" id="673521"/>
    <lineage>
        <taxon>Bacteria</taxon>
        <taxon>Bacillati</taxon>
        <taxon>Actinomycetota</taxon>
        <taxon>Actinomycetes</taxon>
        <taxon>Geodermatophilales</taxon>
        <taxon>Geodermatophilaceae</taxon>
        <taxon>Trujillonella</taxon>
    </lineage>
</organism>
<evidence type="ECO:0000313" key="9">
    <source>
        <dbReference type="Proteomes" id="UP000198960"/>
    </source>
</evidence>
<dbReference type="STRING" id="673521.SAMN05660991_04104"/>
<dbReference type="PANTHER" id="PTHR43884">
    <property type="entry name" value="ACYL-COA DEHYDROGENASE"/>
    <property type="match status" value="1"/>
</dbReference>
<feature type="domain" description="Acyl-CoA dehydrogenase/oxidase C-terminal" evidence="6">
    <location>
        <begin position="185"/>
        <end position="312"/>
    </location>
</feature>
<dbReference type="Proteomes" id="UP000198960">
    <property type="component" value="Unassembled WGS sequence"/>
</dbReference>
<evidence type="ECO:0000256" key="3">
    <source>
        <dbReference type="ARBA" id="ARBA00022630"/>
    </source>
</evidence>
<dbReference type="Gene3D" id="1.20.140.10">
    <property type="entry name" value="Butyryl-CoA Dehydrogenase, subunit A, domain 3"/>
    <property type="match status" value="1"/>
</dbReference>
<protein>
    <submittedName>
        <fullName evidence="8">Acyl-CoA dehydrogenase</fullName>
    </submittedName>
</protein>
<feature type="domain" description="Acyl-CoA dehydrogenase/oxidase N-terminal" evidence="7">
    <location>
        <begin position="31"/>
        <end position="89"/>
    </location>
</feature>
<comment type="similarity">
    <text evidence="2">Belongs to the acyl-CoA dehydrogenase family.</text>
</comment>
<evidence type="ECO:0000259" key="6">
    <source>
        <dbReference type="Pfam" id="PF00441"/>
    </source>
</evidence>
<evidence type="ECO:0000256" key="1">
    <source>
        <dbReference type="ARBA" id="ARBA00001974"/>
    </source>
</evidence>
<reference evidence="9" key="1">
    <citation type="submission" date="2016-10" db="EMBL/GenBank/DDBJ databases">
        <authorList>
            <person name="Varghese N."/>
            <person name="Submissions S."/>
        </authorList>
    </citation>
    <scope>NUCLEOTIDE SEQUENCE [LARGE SCALE GENOMIC DNA]</scope>
    <source>
        <strain evidence="9">DSM 45413</strain>
    </source>
</reference>
<keyword evidence="4" id="KW-0274">FAD</keyword>
<evidence type="ECO:0000259" key="7">
    <source>
        <dbReference type="Pfam" id="PF02771"/>
    </source>
</evidence>
<proteinExistence type="inferred from homology"/>
<keyword evidence="9" id="KW-1185">Reference proteome</keyword>
<dbReference type="Pfam" id="PF02771">
    <property type="entry name" value="Acyl-CoA_dh_N"/>
    <property type="match status" value="1"/>
</dbReference>
<dbReference type="PANTHER" id="PTHR43884:SF20">
    <property type="entry name" value="ACYL-COA DEHYDROGENASE FADE28"/>
    <property type="match status" value="1"/>
</dbReference>
<gene>
    <name evidence="8" type="ORF">SAMN05660991_04104</name>
</gene>
<dbReference type="SUPFAM" id="SSF47203">
    <property type="entry name" value="Acyl-CoA dehydrogenase C-terminal domain-like"/>
    <property type="match status" value="1"/>
</dbReference>
<evidence type="ECO:0000256" key="4">
    <source>
        <dbReference type="ARBA" id="ARBA00022827"/>
    </source>
</evidence>
<dbReference type="InterPro" id="IPR009075">
    <property type="entry name" value="AcylCo_DH/oxidase_C"/>
</dbReference>
<dbReference type="EMBL" id="FOEE01000017">
    <property type="protein sequence ID" value="SEP23216.1"/>
    <property type="molecule type" value="Genomic_DNA"/>
</dbReference>
<dbReference type="InterPro" id="IPR037069">
    <property type="entry name" value="AcylCoA_DH/ox_N_sf"/>
</dbReference>
<dbReference type="InterPro" id="IPR013786">
    <property type="entry name" value="AcylCoA_DH/ox_N"/>
</dbReference>
<comment type="cofactor">
    <cofactor evidence="1">
        <name>FAD</name>
        <dbReference type="ChEBI" id="CHEBI:57692"/>
    </cofactor>
</comment>
<dbReference type="Gene3D" id="1.10.540.10">
    <property type="entry name" value="Acyl-CoA dehydrogenase/oxidase, N-terminal domain"/>
    <property type="match status" value="1"/>
</dbReference>
<dbReference type="SUPFAM" id="SSF56645">
    <property type="entry name" value="Acyl-CoA dehydrogenase NM domain-like"/>
    <property type="match status" value="1"/>
</dbReference>
<dbReference type="RefSeq" id="WP_091948103.1">
    <property type="nucleotide sequence ID" value="NZ_FOEE01000017.1"/>
</dbReference>
<evidence type="ECO:0000313" key="8">
    <source>
        <dbReference type="EMBL" id="SEP23216.1"/>
    </source>
</evidence>
<accession>A0A1H8W6C8</accession>
<dbReference type="GO" id="GO:0050660">
    <property type="term" value="F:flavin adenine dinucleotide binding"/>
    <property type="evidence" value="ECO:0007669"/>
    <property type="project" value="InterPro"/>
</dbReference>
<sequence>MASEQDLLVETVVDILGGHEPFVLTPDRPWDEPLWAALVETGLTGVGIAEDAGGSGGELADAVAIVRTLAAGAAAAPVAEQLLVAGPALTAAGVPVPSWEAPIGVAVAPSVQATADGDRFLLTGTATGVAWVGVAERVAVLTGSGEETVLALVGTAGPTTVPAANLAGEPRGTVTFEATAAAGARLTAEQADVFRARYALARAVQIAAALEQVLAWTVQYAGERHQFGRPLAKFQAIQMELAEMAGEVTAVTALTDAAVQALDRSEGVVLAAAAAKVRAGAAVEVVARLAHQVHGAIGFTQEYRLHHLTRRCWSWRDEAGSELEWSRVLGAGLLAGGGDALWESLTRAV</sequence>
<dbReference type="OrthoDB" id="2450120at2"/>
<dbReference type="InterPro" id="IPR009100">
    <property type="entry name" value="AcylCoA_DH/oxidase_NM_dom_sf"/>
</dbReference>
<name>A0A1H8W6C8_9ACTN</name>
<dbReference type="GO" id="GO:0003995">
    <property type="term" value="F:acyl-CoA dehydrogenase activity"/>
    <property type="evidence" value="ECO:0007669"/>
    <property type="project" value="TreeGrafter"/>
</dbReference>
<dbReference type="Pfam" id="PF00441">
    <property type="entry name" value="Acyl-CoA_dh_1"/>
    <property type="match status" value="1"/>
</dbReference>
<keyword evidence="5" id="KW-0560">Oxidoreductase</keyword>
<evidence type="ECO:0000256" key="2">
    <source>
        <dbReference type="ARBA" id="ARBA00009347"/>
    </source>
</evidence>